<dbReference type="EMBL" id="GFAH01000164">
    <property type="protein sequence ID" value="JAV48225.1"/>
    <property type="molecule type" value="Transcribed_RNA"/>
</dbReference>
<organism evidence="3">
    <name type="scientific">Hadrurus spadix</name>
    <dbReference type="NCBI Taxonomy" id="141984"/>
    <lineage>
        <taxon>Eukaryota</taxon>
        <taxon>Metazoa</taxon>
        <taxon>Ecdysozoa</taxon>
        <taxon>Arthropoda</taxon>
        <taxon>Chelicerata</taxon>
        <taxon>Arachnida</taxon>
        <taxon>Scorpiones</taxon>
        <taxon>Iurida</taxon>
        <taxon>Iuroidea</taxon>
        <taxon>Hadrurus</taxon>
    </lineage>
</organism>
<dbReference type="Gene3D" id="3.40.33.10">
    <property type="entry name" value="CAP"/>
    <property type="match status" value="1"/>
</dbReference>
<evidence type="ECO:0000256" key="1">
    <source>
        <dbReference type="SAM" id="SignalP"/>
    </source>
</evidence>
<proteinExistence type="predicted"/>
<dbReference type="InterPro" id="IPR035940">
    <property type="entry name" value="CAP_sf"/>
</dbReference>
<protein>
    <submittedName>
        <fullName evidence="3">Cysteine-rich secretory protein</fullName>
    </submittedName>
</protein>
<dbReference type="Pfam" id="PF00188">
    <property type="entry name" value="CAP"/>
    <property type="match status" value="1"/>
</dbReference>
<dbReference type="AlphaFoldDB" id="A0A1W7RAQ5"/>
<dbReference type="CDD" id="cd05380">
    <property type="entry name" value="CAP_euk"/>
    <property type="match status" value="1"/>
</dbReference>
<evidence type="ECO:0000259" key="2">
    <source>
        <dbReference type="SMART" id="SM00198"/>
    </source>
</evidence>
<reference evidence="3" key="1">
    <citation type="submission" date="2016-11" db="EMBL/GenBank/DDBJ databases">
        <title>Venom-gland transcriptomics and venom proteomics of the black-back scorpion (Hadrurus spadix) reveal detectability challenges and an unexplored realm of animal toxin diversity.</title>
        <authorList>
            <person name="Rokyta D.R."/>
            <person name="Ward M.J."/>
        </authorList>
    </citation>
    <scope>NUCLEOTIDE SEQUENCE</scope>
    <source>
        <tissue evidence="3">Venom gland</tissue>
    </source>
</reference>
<keyword evidence="1" id="KW-0732">Signal</keyword>
<dbReference type="SUPFAM" id="SSF55797">
    <property type="entry name" value="PR-1-like"/>
    <property type="match status" value="1"/>
</dbReference>
<feature type="chain" id="PRO_5013230149" evidence="1">
    <location>
        <begin position="21"/>
        <end position="392"/>
    </location>
</feature>
<name>A0A1W7RAQ5_9SCOR</name>
<feature type="signal peptide" evidence="1">
    <location>
        <begin position="1"/>
        <end position="20"/>
    </location>
</feature>
<dbReference type="InterPro" id="IPR014044">
    <property type="entry name" value="CAP_dom"/>
</dbReference>
<sequence>MTSMIIPILALWIVITGTSAYYDCDEKYTNITLEHTMCKIANESCRFLRKGKTFAAQLLHTHNNIRNSIHRFVGKEYPLATNMELMNWDEELYTIARIHSLQCVEEPDCNLCHQIGDFPVEQNFAVKKFKKSEVDNNGPVKRFQTVIKEWAAELQLYDPSVVSNLTITDGLPVNWINILRATTLFVGCASMNFYSDESGIIKEVYICNYGPAKLTEGEEIYKTGNVSCSNCKDDGICDTEFKRLCVPTDFEMNIRTTSSQNSTRYPWYYRNESYYVGNATNEENSSWEEVTETLMETSIVEENATFVVTEIVPSDETSMEEDIEFLPSDETSVEEDIEFLPSTAPSEENTYLIKSKIRPLVSKMLKYSAKLPKGMLQKQLVTDMKRVIRHLI</sequence>
<accession>A0A1W7RAQ5</accession>
<feature type="domain" description="SCP" evidence="2">
    <location>
        <begin position="53"/>
        <end position="217"/>
    </location>
</feature>
<evidence type="ECO:0000313" key="3">
    <source>
        <dbReference type="EMBL" id="JAV48225.1"/>
    </source>
</evidence>
<dbReference type="SMART" id="SM00198">
    <property type="entry name" value="SCP"/>
    <property type="match status" value="1"/>
</dbReference>